<accession>A0A679JX49</accession>
<name>A0A679JX49_9HYPH</name>
<feature type="signal peptide" evidence="1">
    <location>
        <begin position="1"/>
        <end position="22"/>
    </location>
</feature>
<evidence type="ECO:0000313" key="2">
    <source>
        <dbReference type="EMBL" id="CAA2139566.1"/>
    </source>
</evidence>
<dbReference type="EMBL" id="LR743510">
    <property type="protein sequence ID" value="CAA2139566.1"/>
    <property type="molecule type" value="Genomic_DNA"/>
</dbReference>
<protein>
    <recommendedName>
        <fullName evidence="3">DUF2259 domain-containing protein</fullName>
    </recommendedName>
</protein>
<sequence>MIFNICKLTAVLLMLLALPASAGDRAGIGFIGYSNTGSYFAYEEFGIQDGSGFAYANLYVLDLKTKSWVEGTPFRQVIENETGSIASAVAGVRAKAKPMLDKLDIGEPVDIAALNADGALNTDMRKLRFGRPGDGMAEPDQDYELVLSTIEDGIDPPKCAALGEEYVSGFALTLTVNGKAREVYRDTAVPESRGCPRGYRLYAVVRQYDGLVSFAPDMTPGMVAIVSVYSMGFEGPDRRFIAVPIGS</sequence>
<reference evidence="2" key="1">
    <citation type="submission" date="2019-12" db="EMBL/GenBank/DDBJ databases">
        <authorList>
            <person name="Cremers G."/>
        </authorList>
    </citation>
    <scope>NUCLEOTIDE SEQUENCE</scope>
    <source>
        <strain evidence="2">Mbul2</strain>
        <plasmid evidence="2">1</plasmid>
    </source>
</reference>
<feature type="chain" id="PRO_5025342040" description="DUF2259 domain-containing protein" evidence="1">
    <location>
        <begin position="23"/>
        <end position="247"/>
    </location>
</feature>
<evidence type="ECO:0008006" key="3">
    <source>
        <dbReference type="Google" id="ProtNLM"/>
    </source>
</evidence>
<dbReference type="RefSeq" id="WP_339160300.1">
    <property type="nucleotide sequence ID" value="NZ_LR743510.1"/>
</dbReference>
<dbReference type="AlphaFoldDB" id="A0A679JX49"/>
<dbReference type="InterPro" id="IPR018725">
    <property type="entry name" value="DUF2259_secreted"/>
</dbReference>
<keyword evidence="2" id="KW-0614">Plasmid</keyword>
<geneLocation type="plasmid" evidence="2">
    <name>1</name>
</geneLocation>
<dbReference type="Pfam" id="PF10016">
    <property type="entry name" value="DUF2259"/>
    <property type="match status" value="1"/>
</dbReference>
<gene>
    <name evidence="2" type="ORF">MBLL_01684</name>
</gene>
<keyword evidence="1" id="KW-0732">Signal</keyword>
<organism evidence="2">
    <name type="scientific">Methylobacterium bullatum</name>
    <dbReference type="NCBI Taxonomy" id="570505"/>
    <lineage>
        <taxon>Bacteria</taxon>
        <taxon>Pseudomonadati</taxon>
        <taxon>Pseudomonadota</taxon>
        <taxon>Alphaproteobacteria</taxon>
        <taxon>Hyphomicrobiales</taxon>
        <taxon>Methylobacteriaceae</taxon>
        <taxon>Methylobacterium</taxon>
    </lineage>
</organism>
<evidence type="ECO:0000256" key="1">
    <source>
        <dbReference type="SAM" id="SignalP"/>
    </source>
</evidence>
<proteinExistence type="predicted"/>